<gene>
    <name evidence="1" type="ORF">MILVUS5_LOCUS34518</name>
</gene>
<protein>
    <submittedName>
        <fullName evidence="1">Uncharacterized protein</fullName>
    </submittedName>
</protein>
<reference evidence="1" key="1">
    <citation type="submission" date="2023-10" db="EMBL/GenBank/DDBJ databases">
        <authorList>
            <person name="Rodriguez Cubillos JULIANA M."/>
            <person name="De Vega J."/>
        </authorList>
    </citation>
    <scope>NUCLEOTIDE SEQUENCE</scope>
</reference>
<dbReference type="Proteomes" id="UP001177021">
    <property type="component" value="Unassembled WGS sequence"/>
</dbReference>
<dbReference type="EMBL" id="CASHSV030000615">
    <property type="protein sequence ID" value="CAJ2670493.1"/>
    <property type="molecule type" value="Genomic_DNA"/>
</dbReference>
<proteinExistence type="predicted"/>
<sequence>MAATKTEDYVPLKLVVDEESNKVLFAEAGKDFVDILCSFLTFPLGTITRLVQKESNTGPVTIGCLNNLYQSVADLDKECMKTETSKEMLLQPSYSLEDYCSDLKLNIDDSQPTNYYICTDFGHCYMSHVLSTSSICSCGSHLDPVVSLNKQFCNGFVNDGATFVITDDLRVIPNSMDFTSFSMLHSSGIKNITLAKEIAINVTKQKVLDLLKCSLVSKTTLTDSFLRTKPTLEESSRIFAYNVENTNDIQITLKLVLRKSDGKILYAQADHDFADLLLSFLTFPLGGVVRIFGGNCSLGSIDALYQSIVDLDENKYFVTKEAKKRIVDPHLAPQFKLSNQILPICQPRSEFYYHDECFITCEKRDYFDDLTDKQAVYLRGIVEGYVKGRRTYVVTDKLVVTQSSPTSALHLINYFQTSLDDLKEKVINIGVNEIFSILKASLNSTSTLTNGLGHLVMEVQEEKMIKIDKKLSFY</sequence>
<organism evidence="1 2">
    <name type="scientific">Trifolium pratense</name>
    <name type="common">Red clover</name>
    <dbReference type="NCBI Taxonomy" id="57577"/>
    <lineage>
        <taxon>Eukaryota</taxon>
        <taxon>Viridiplantae</taxon>
        <taxon>Streptophyta</taxon>
        <taxon>Embryophyta</taxon>
        <taxon>Tracheophyta</taxon>
        <taxon>Spermatophyta</taxon>
        <taxon>Magnoliopsida</taxon>
        <taxon>eudicotyledons</taxon>
        <taxon>Gunneridae</taxon>
        <taxon>Pentapetalae</taxon>
        <taxon>rosids</taxon>
        <taxon>fabids</taxon>
        <taxon>Fabales</taxon>
        <taxon>Fabaceae</taxon>
        <taxon>Papilionoideae</taxon>
        <taxon>50 kb inversion clade</taxon>
        <taxon>NPAAA clade</taxon>
        <taxon>Hologalegina</taxon>
        <taxon>IRL clade</taxon>
        <taxon>Trifolieae</taxon>
        <taxon>Trifolium</taxon>
    </lineage>
</organism>
<name>A0ACB0LPM0_TRIPR</name>
<accession>A0ACB0LPM0</accession>
<evidence type="ECO:0000313" key="2">
    <source>
        <dbReference type="Proteomes" id="UP001177021"/>
    </source>
</evidence>
<evidence type="ECO:0000313" key="1">
    <source>
        <dbReference type="EMBL" id="CAJ2670493.1"/>
    </source>
</evidence>
<keyword evidence="2" id="KW-1185">Reference proteome</keyword>
<comment type="caution">
    <text evidence="1">The sequence shown here is derived from an EMBL/GenBank/DDBJ whole genome shotgun (WGS) entry which is preliminary data.</text>
</comment>